<dbReference type="PANTHER" id="PTHR43204">
    <property type="entry name" value="ABC TRANSPORTER I FAMILY MEMBER 6, CHLOROPLASTIC"/>
    <property type="match status" value="1"/>
</dbReference>
<sequence>MKRRKWLNITWAVTIYIFFGMINVSSYNEGRKRKNKMYSFVINGYNEYKNKYSFLRKPKNVVHMENNNFDMDRLSLLKNLEEESKIITEGEGWDKTHPLLEIKDLHAIEIEGEKEILKGINLEIYLGEKHTIMGRNGSGKSTLAKVIAGHPYYKITKGIIKYKGLDLINLPVNVRSLCGIFLAFQYPVELPMVKNNEFLRAALNSHRRHRNEEEISVSEFNLMMIEEIKKVGLSSEFLDRPVNYGFSGGEKKRNEILQMLILKPTFCILDETDSGLDVDSFKLTSNVITNFSNDNNSFLIVTHYKKLLELLKPNFIHIMHQGKIIESGDFSLVDKIENKGYSQFLKE</sequence>
<evidence type="ECO:0000313" key="5">
    <source>
        <dbReference type="EMBL" id="ETW16218.1"/>
    </source>
</evidence>
<evidence type="ECO:0000313" key="6">
    <source>
        <dbReference type="Proteomes" id="UP000030690"/>
    </source>
</evidence>
<reference evidence="5 6" key="2">
    <citation type="submission" date="2013-02" db="EMBL/GenBank/DDBJ databases">
        <title>The Genome Sequence of Plasmodium falciparum Vietnam Oak-Knoll (FVO).</title>
        <authorList>
            <consortium name="The Broad Institute Genome Sequencing Platform"/>
            <consortium name="The Broad Institute Genome Sequencing Center for Infectious Disease"/>
            <person name="Neafsey D."/>
            <person name="Cheeseman I."/>
            <person name="Volkman S."/>
            <person name="Adams J."/>
            <person name="Walker B."/>
            <person name="Young S.K."/>
            <person name="Zeng Q."/>
            <person name="Gargeya S."/>
            <person name="Fitzgerald M."/>
            <person name="Haas B."/>
            <person name="Abouelleil A."/>
            <person name="Alvarado L."/>
            <person name="Arachchi H.M."/>
            <person name="Berlin A.M."/>
            <person name="Chapman S.B."/>
            <person name="Dewar J."/>
            <person name="Goldberg J."/>
            <person name="Griggs A."/>
            <person name="Gujja S."/>
            <person name="Hansen M."/>
            <person name="Howarth C."/>
            <person name="Imamovic A."/>
            <person name="Larimer J."/>
            <person name="McCowan C."/>
            <person name="Murphy C."/>
            <person name="Neiman D."/>
            <person name="Pearson M."/>
            <person name="Priest M."/>
            <person name="Roberts A."/>
            <person name="Saif S."/>
            <person name="Shea T."/>
            <person name="Sisk P."/>
            <person name="Sykes S."/>
            <person name="Wortman J."/>
            <person name="Nusbaum C."/>
            <person name="Birren B."/>
        </authorList>
    </citation>
    <scope>NUCLEOTIDE SEQUENCE [LARGE SCALE GENOMIC DNA]</scope>
    <source>
        <strain evidence="6">Vietnam Oak-Knoll (FVO)</strain>
    </source>
</reference>
<organism evidence="5 6">
    <name type="scientific">Plasmodium falciparum Vietnam Oak-Knoll</name>
    <name type="common">FVO</name>
    <dbReference type="NCBI Taxonomy" id="1036723"/>
    <lineage>
        <taxon>Eukaryota</taxon>
        <taxon>Sar</taxon>
        <taxon>Alveolata</taxon>
        <taxon>Apicomplexa</taxon>
        <taxon>Aconoidasida</taxon>
        <taxon>Haemosporida</taxon>
        <taxon>Plasmodiidae</taxon>
        <taxon>Plasmodium</taxon>
        <taxon>Plasmodium (Laverania)</taxon>
    </lineage>
</organism>
<keyword evidence="3" id="KW-0812">Transmembrane</keyword>
<dbReference type="Gene3D" id="3.40.50.300">
    <property type="entry name" value="P-loop containing nucleotide triphosphate hydrolases"/>
    <property type="match status" value="1"/>
</dbReference>
<dbReference type="GO" id="GO:0016887">
    <property type="term" value="F:ATP hydrolysis activity"/>
    <property type="evidence" value="ECO:0007669"/>
    <property type="project" value="InterPro"/>
</dbReference>
<proteinExistence type="predicted"/>
<keyword evidence="3" id="KW-0472">Membrane</keyword>
<feature type="domain" description="ABC transporter" evidence="4">
    <location>
        <begin position="100"/>
        <end position="346"/>
    </location>
</feature>
<dbReference type="SUPFAM" id="SSF52540">
    <property type="entry name" value="P-loop containing nucleoside triphosphate hydrolases"/>
    <property type="match status" value="1"/>
</dbReference>
<evidence type="ECO:0000256" key="3">
    <source>
        <dbReference type="SAM" id="Phobius"/>
    </source>
</evidence>
<dbReference type="InterPro" id="IPR017871">
    <property type="entry name" value="ABC_transporter-like_CS"/>
</dbReference>
<dbReference type="GO" id="GO:0005737">
    <property type="term" value="C:cytoplasm"/>
    <property type="evidence" value="ECO:0007669"/>
    <property type="project" value="UniProtKB-ARBA"/>
</dbReference>
<dbReference type="InterPro" id="IPR010230">
    <property type="entry name" value="FeS-cluster_ATPase_SufC"/>
</dbReference>
<keyword evidence="1" id="KW-0547">Nucleotide-binding</keyword>
<dbReference type="CDD" id="cd03217">
    <property type="entry name" value="ABC_FeS_Assembly"/>
    <property type="match status" value="1"/>
</dbReference>
<reference evidence="5 6" key="1">
    <citation type="submission" date="2013-02" db="EMBL/GenBank/DDBJ databases">
        <title>The Genome Annotation of Plasmodium falciparum Vietnam Oak-Knoll (FVO).</title>
        <authorList>
            <consortium name="The Broad Institute Genome Sequencing Platform"/>
            <consortium name="The Broad Institute Genome Sequencing Center for Infectious Disease"/>
            <person name="Neafsey D."/>
            <person name="Hoffman S."/>
            <person name="Volkman S."/>
            <person name="Rosenthal P."/>
            <person name="Walker B."/>
            <person name="Young S.K."/>
            <person name="Zeng Q."/>
            <person name="Gargeya S."/>
            <person name="Fitzgerald M."/>
            <person name="Haas B."/>
            <person name="Abouelleil A."/>
            <person name="Allen A.W."/>
            <person name="Alvarado L."/>
            <person name="Arachchi H.M."/>
            <person name="Berlin A.M."/>
            <person name="Chapman S.B."/>
            <person name="Gainer-Dewar J."/>
            <person name="Goldberg J."/>
            <person name="Griggs A."/>
            <person name="Gujja S."/>
            <person name="Hansen M."/>
            <person name="Howarth C."/>
            <person name="Imamovic A."/>
            <person name="Ireland A."/>
            <person name="Larimer J."/>
            <person name="McCowan C."/>
            <person name="Murphy C."/>
            <person name="Pearson M."/>
            <person name="Poon T.W."/>
            <person name="Priest M."/>
            <person name="Roberts A."/>
            <person name="Saif S."/>
            <person name="Shea T."/>
            <person name="Sisk P."/>
            <person name="Sykes S."/>
            <person name="Wortman J."/>
            <person name="Nusbaum C."/>
            <person name="Birren B."/>
        </authorList>
    </citation>
    <scope>NUCLEOTIDE SEQUENCE [LARGE SCALE GENOMIC DNA]</scope>
    <source>
        <strain evidence="6">Vietnam Oak-Knoll (FVO)</strain>
    </source>
</reference>
<dbReference type="SMR" id="A0A024UZQ9"/>
<dbReference type="InterPro" id="IPR027417">
    <property type="entry name" value="P-loop_NTPase"/>
</dbReference>
<dbReference type="Pfam" id="PF00005">
    <property type="entry name" value="ABC_tran"/>
    <property type="match status" value="1"/>
</dbReference>
<evidence type="ECO:0000256" key="1">
    <source>
        <dbReference type="ARBA" id="ARBA00022741"/>
    </source>
</evidence>
<keyword evidence="2" id="KW-0067">ATP-binding</keyword>
<protein>
    <submittedName>
        <fullName evidence="5">FeS assembly ATPase SufC</fullName>
    </submittedName>
</protein>
<dbReference type="OrthoDB" id="6500128at2759"/>
<dbReference type="GO" id="GO:0005524">
    <property type="term" value="F:ATP binding"/>
    <property type="evidence" value="ECO:0007669"/>
    <property type="project" value="UniProtKB-KW"/>
</dbReference>
<accession>A0A024UZQ9</accession>
<evidence type="ECO:0000256" key="2">
    <source>
        <dbReference type="ARBA" id="ARBA00022840"/>
    </source>
</evidence>
<dbReference type="NCBIfam" id="TIGR01978">
    <property type="entry name" value="sufC"/>
    <property type="match status" value="1"/>
</dbReference>
<dbReference type="InterPro" id="IPR003439">
    <property type="entry name" value="ABC_transporter-like_ATP-bd"/>
</dbReference>
<feature type="transmembrane region" description="Helical" evidence="3">
    <location>
        <begin position="6"/>
        <end position="27"/>
    </location>
</feature>
<dbReference type="Proteomes" id="UP000030690">
    <property type="component" value="Unassembled WGS sequence"/>
</dbReference>
<evidence type="ECO:0000259" key="4">
    <source>
        <dbReference type="PROSITE" id="PS50893"/>
    </source>
</evidence>
<gene>
    <name evidence="5" type="ORF">PFFVO_04753</name>
</gene>
<name>A0A024UZQ9_PLAFA</name>
<dbReference type="PROSITE" id="PS50893">
    <property type="entry name" value="ABC_TRANSPORTER_2"/>
    <property type="match status" value="1"/>
</dbReference>
<dbReference type="FunFam" id="3.40.50.300:FF:000405">
    <property type="entry name" value="Fe-S cluster assembly ATPase SufC"/>
    <property type="match status" value="1"/>
</dbReference>
<dbReference type="PROSITE" id="PS00211">
    <property type="entry name" value="ABC_TRANSPORTER_1"/>
    <property type="match status" value="1"/>
</dbReference>
<dbReference type="PANTHER" id="PTHR43204:SF1">
    <property type="entry name" value="ABC TRANSPORTER I FAMILY MEMBER 6, CHLOROPLASTIC"/>
    <property type="match status" value="1"/>
</dbReference>
<dbReference type="AlphaFoldDB" id="A0A024UZQ9"/>
<dbReference type="EMBL" id="KI925147">
    <property type="protein sequence ID" value="ETW16218.1"/>
    <property type="molecule type" value="Genomic_DNA"/>
</dbReference>
<keyword evidence="3" id="KW-1133">Transmembrane helix</keyword>